<accession>A0ABM1VLM7</accession>
<gene>
    <name evidence="7" type="primary">LAG3</name>
</gene>
<dbReference type="PANTHER" id="PTHR11422">
    <property type="entry name" value="T-CELL SURFACE GLYCOPROTEIN CD4"/>
    <property type="match status" value="1"/>
</dbReference>
<dbReference type="InterPro" id="IPR013783">
    <property type="entry name" value="Ig-like_fold"/>
</dbReference>
<dbReference type="Pfam" id="PF13895">
    <property type="entry name" value="Ig_2"/>
    <property type="match status" value="1"/>
</dbReference>
<dbReference type="Pfam" id="PF00047">
    <property type="entry name" value="ig"/>
    <property type="match status" value="1"/>
</dbReference>
<dbReference type="SUPFAM" id="SSF48726">
    <property type="entry name" value="Immunoglobulin"/>
    <property type="match status" value="3"/>
</dbReference>
<feature type="signal peptide" evidence="4">
    <location>
        <begin position="1"/>
        <end position="17"/>
    </location>
</feature>
<dbReference type="InterPro" id="IPR013151">
    <property type="entry name" value="Immunoglobulin_dom"/>
</dbReference>
<dbReference type="CDD" id="cd00096">
    <property type="entry name" value="Ig"/>
    <property type="match status" value="1"/>
</dbReference>
<keyword evidence="6" id="KW-1185">Reference proteome</keyword>
<feature type="chain" id="PRO_5047237847" evidence="4">
    <location>
        <begin position="18"/>
        <end position="504"/>
    </location>
</feature>
<keyword evidence="3" id="KW-0472">Membrane</keyword>
<dbReference type="GeneID" id="101660887"/>
<dbReference type="InterPro" id="IPR007110">
    <property type="entry name" value="Ig-like_dom"/>
</dbReference>
<reference evidence="7" key="1">
    <citation type="submission" date="2025-08" db="UniProtKB">
        <authorList>
            <consortium name="RefSeq"/>
        </authorList>
    </citation>
    <scope>IDENTIFICATION</scope>
</reference>
<keyword evidence="4" id="KW-0732">Signal</keyword>
<evidence type="ECO:0000313" key="7">
    <source>
        <dbReference type="RefSeq" id="XP_030743106.1"/>
    </source>
</evidence>
<evidence type="ECO:0000259" key="5">
    <source>
        <dbReference type="PROSITE" id="PS50835"/>
    </source>
</evidence>
<dbReference type="InterPro" id="IPR003599">
    <property type="entry name" value="Ig_sub"/>
</dbReference>
<keyword evidence="3" id="KW-1133">Transmembrane helix</keyword>
<feature type="domain" description="Ig-like" evidence="5">
    <location>
        <begin position="19"/>
        <end position="133"/>
    </location>
</feature>
<sequence length="504" mass="55143">MWETQFPVLLLLQLLRAVPVETSGPGAKAQVVWAQEGAPVQLPCSPTPALEELSFWRSASVTWKHEPDRARRYTVLRVAPGGLRSGQLPLQPRVQLATHSLQRGDFSLWLRPARRSDAGEYSATVTLRDRAFACRLRLRVGQAAVTASSPGPLKTQESVVLHCSCSRPDLPASVRWFRGPAQVAVQKSSRHHLAGSFLFLPQVGPADSGPWSCSLTYRDGLRVSATYNLTVLGLEPPAPLTVYVGAGSRVELPCRLPLVAGTQSFLTAKWAPPGGRPDLQVAGDHGNFTLSLEAVSQAQAGTYTCSIQLQGQQLRATVTLAVITVTPQSFGSPDSPKKLLCEVTPTSGQEHFVWHHLSDQSRPDSPGPWLEMEKAGLPSQPWQCQLYQGERLLGSMLYATDLSGPGAQRSGGPQGAVTAGHFPLFLILGILLLLLALTGALGFHLWRRWWRPRRFPALENGIHLPQAPSKTVELEQELELEPELELEQELELQEQEPEPAPEQH</sequence>
<dbReference type="PROSITE" id="PS50835">
    <property type="entry name" value="IG_LIKE"/>
    <property type="match status" value="3"/>
</dbReference>
<name>A0ABM1VLM7_ECHTE</name>
<dbReference type="SMART" id="SM00409">
    <property type="entry name" value="IG"/>
    <property type="match status" value="3"/>
</dbReference>
<proteinExistence type="predicted"/>
<protein>
    <submittedName>
        <fullName evidence="7">Lymphocyte activation gene 3 protein</fullName>
    </submittedName>
</protein>
<dbReference type="Gene3D" id="2.60.40.10">
    <property type="entry name" value="Immunoglobulins"/>
    <property type="match status" value="3"/>
</dbReference>
<evidence type="ECO:0000256" key="2">
    <source>
        <dbReference type="SAM" id="MobiDB-lite"/>
    </source>
</evidence>
<dbReference type="InterPro" id="IPR036179">
    <property type="entry name" value="Ig-like_dom_sf"/>
</dbReference>
<feature type="region of interest" description="Disordered" evidence="2">
    <location>
        <begin position="483"/>
        <end position="504"/>
    </location>
</feature>
<evidence type="ECO:0000256" key="4">
    <source>
        <dbReference type="SAM" id="SignalP"/>
    </source>
</evidence>
<feature type="domain" description="Ig-like" evidence="5">
    <location>
        <begin position="236"/>
        <end position="319"/>
    </location>
</feature>
<feature type="transmembrane region" description="Helical" evidence="3">
    <location>
        <begin position="422"/>
        <end position="446"/>
    </location>
</feature>
<keyword evidence="1" id="KW-0393">Immunoglobulin domain</keyword>
<keyword evidence="3" id="KW-0812">Transmembrane</keyword>
<feature type="domain" description="Ig-like" evidence="5">
    <location>
        <begin position="157"/>
        <end position="230"/>
    </location>
</feature>
<dbReference type="Proteomes" id="UP000694863">
    <property type="component" value="Unplaced"/>
</dbReference>
<evidence type="ECO:0000256" key="1">
    <source>
        <dbReference type="ARBA" id="ARBA00023319"/>
    </source>
</evidence>
<evidence type="ECO:0000256" key="3">
    <source>
        <dbReference type="SAM" id="Phobius"/>
    </source>
</evidence>
<dbReference type="PANTHER" id="PTHR11422:SF12">
    <property type="entry name" value="MICROFIBRIL-ASSOCIATED GLYCOPROTEIN 3"/>
    <property type="match status" value="1"/>
</dbReference>
<evidence type="ECO:0000313" key="6">
    <source>
        <dbReference type="Proteomes" id="UP000694863"/>
    </source>
</evidence>
<dbReference type="RefSeq" id="XP_030743106.1">
    <property type="nucleotide sequence ID" value="XM_030887246.2"/>
</dbReference>
<organism evidence="6 7">
    <name type="scientific">Echinops telfairi</name>
    <name type="common">Lesser hedgehog tenrec</name>
    <dbReference type="NCBI Taxonomy" id="9371"/>
    <lineage>
        <taxon>Eukaryota</taxon>
        <taxon>Metazoa</taxon>
        <taxon>Chordata</taxon>
        <taxon>Craniata</taxon>
        <taxon>Vertebrata</taxon>
        <taxon>Euteleostomi</taxon>
        <taxon>Mammalia</taxon>
        <taxon>Eutheria</taxon>
        <taxon>Afrotheria</taxon>
        <taxon>Tenrecidae</taxon>
        <taxon>Tenrecinae</taxon>
        <taxon>Echinops</taxon>
    </lineage>
</organism>